<accession>A0A388TJ32</accession>
<comment type="caution">
    <text evidence="1">The sequence shown here is derived from an EMBL/GenBank/DDBJ whole genome shotgun (WGS) entry which is preliminary data.</text>
</comment>
<feature type="non-terminal residue" evidence="1">
    <location>
        <position position="353"/>
    </location>
</feature>
<evidence type="ECO:0000313" key="1">
    <source>
        <dbReference type="EMBL" id="GBR77308.1"/>
    </source>
</evidence>
<proteinExistence type="predicted"/>
<evidence type="ECO:0000313" key="2">
    <source>
        <dbReference type="Proteomes" id="UP000275925"/>
    </source>
</evidence>
<dbReference type="AlphaFoldDB" id="A0A388TJ32"/>
<dbReference type="Proteomes" id="UP000275925">
    <property type="component" value="Unassembled WGS sequence"/>
</dbReference>
<keyword evidence="2" id="KW-1185">Reference proteome</keyword>
<feature type="non-terminal residue" evidence="1">
    <location>
        <position position="1"/>
    </location>
</feature>
<name>A0A388TJ32_9BACT</name>
<gene>
    <name evidence="1" type="ORF">NO2_1709</name>
</gene>
<dbReference type="EMBL" id="BGZO01000184">
    <property type="protein sequence ID" value="GBR77308.1"/>
    <property type="molecule type" value="Genomic_DNA"/>
</dbReference>
<sequence>YSPPASACLLPLTAGAGRLNLDWDGSLPDGGCADNGEYYFQLSCYQIDGGGFKRAQVTFNIATAFEASSAGLSPADGVFDVLGGVAEVSCAYLVNKDSYLSAFILDERGTVVSSLPEQKVLGSAQVKHLAWGGAYPAFASRQRLVSGNYQAILVLRACDGTGQESLTYAGIRIRGALTSGLAQLEPVGEPLLFNGQTVRAATGTSQYYWSAHGEGRYTVPQAFNYELGLTGGQVVTAAPFVPFAGLYHRGFDRVNLQVEVTFRWSASKSSPALHLERTDSRSWHVYFTPGRRSASVSSEQIAWNWGKGGGDASTDYIWIVVKDMAGNVLDKKETARHYYNGLLLNGALSVSVS</sequence>
<protein>
    <submittedName>
        <fullName evidence="1">Uncharacterized protein</fullName>
    </submittedName>
</protein>
<reference evidence="1 2" key="1">
    <citation type="journal article" date="2019" name="ISME J.">
        <title>Genome analyses of uncultured TG2/ZB3 bacteria in 'Margulisbacteria' specifically attached to ectosymbiotic spirochetes of protists in the termite gut.</title>
        <authorList>
            <person name="Utami Y.D."/>
            <person name="Kuwahara H."/>
            <person name="Igai K."/>
            <person name="Murakami T."/>
            <person name="Sugaya K."/>
            <person name="Morikawa T."/>
            <person name="Nagura Y."/>
            <person name="Yuki M."/>
            <person name="Deevong P."/>
            <person name="Inoue T."/>
            <person name="Kihara K."/>
            <person name="Lo N."/>
            <person name="Yamada A."/>
            <person name="Ohkuma M."/>
            <person name="Hongoh Y."/>
        </authorList>
    </citation>
    <scope>NUCLEOTIDE SEQUENCE [LARGE SCALE GENOMIC DNA]</scope>
    <source>
        <strain evidence="1">NkOx7-02</strain>
    </source>
</reference>
<organism evidence="1 2">
    <name type="scientific">Candidatus Termititenax persephonae</name>
    <dbReference type="NCBI Taxonomy" id="2218525"/>
    <lineage>
        <taxon>Bacteria</taxon>
        <taxon>Bacillati</taxon>
        <taxon>Candidatus Margulisiibacteriota</taxon>
        <taxon>Candidatus Termititenacia</taxon>
        <taxon>Candidatus Termititenacales</taxon>
        <taxon>Candidatus Termititenacaceae</taxon>
        <taxon>Candidatus Termititenax</taxon>
    </lineage>
</organism>